<protein>
    <recommendedName>
        <fullName evidence="3">MATH domain-containing protein</fullName>
    </recommendedName>
</protein>
<dbReference type="InterPro" id="IPR002083">
    <property type="entry name" value="MATH/TRAF_dom"/>
</dbReference>
<gene>
    <name evidence="4" type="ORF">MERR_LOCUS16828</name>
</gene>
<dbReference type="PANTHER" id="PTHR46236:SF12">
    <property type="entry name" value="MATH DOMAIN-CONTAINING PROTEIN"/>
    <property type="match status" value="1"/>
</dbReference>
<dbReference type="PROSITE" id="PS50144">
    <property type="entry name" value="MATH"/>
    <property type="match status" value="1"/>
</dbReference>
<dbReference type="Gene3D" id="2.60.210.10">
    <property type="entry name" value="Apoptosis, Tumor Necrosis Factor Receptor Associated Protein 2, Chain A"/>
    <property type="match status" value="1"/>
</dbReference>
<evidence type="ECO:0000313" key="4">
    <source>
        <dbReference type="EMBL" id="CAA7029593.1"/>
    </source>
</evidence>
<dbReference type="CDD" id="cd00121">
    <property type="entry name" value="MATH"/>
    <property type="match status" value="1"/>
</dbReference>
<evidence type="ECO:0000256" key="2">
    <source>
        <dbReference type="SAM" id="Coils"/>
    </source>
</evidence>
<name>A0A6D2IH92_9BRAS</name>
<dbReference type="OrthoDB" id="507001at2759"/>
<feature type="coiled-coil region" evidence="2">
    <location>
        <begin position="389"/>
        <end position="416"/>
    </location>
</feature>
<evidence type="ECO:0000313" key="5">
    <source>
        <dbReference type="Proteomes" id="UP000467841"/>
    </source>
</evidence>
<dbReference type="SUPFAM" id="SSF49599">
    <property type="entry name" value="TRAF domain-like"/>
    <property type="match status" value="1"/>
</dbReference>
<dbReference type="InterPro" id="IPR008974">
    <property type="entry name" value="TRAF-like"/>
</dbReference>
<keyword evidence="1 2" id="KW-0175">Coiled coil</keyword>
<comment type="caution">
    <text evidence="4">The sequence shown here is derived from an EMBL/GenBank/DDBJ whole genome shotgun (WGS) entry which is preliminary data.</text>
</comment>
<dbReference type="InterPro" id="IPR050804">
    <property type="entry name" value="MCC"/>
</dbReference>
<dbReference type="SMART" id="SM00061">
    <property type="entry name" value="MATH"/>
    <property type="match status" value="1"/>
</dbReference>
<dbReference type="AlphaFoldDB" id="A0A6D2IH92"/>
<organism evidence="4 5">
    <name type="scientific">Microthlaspi erraticum</name>
    <dbReference type="NCBI Taxonomy" id="1685480"/>
    <lineage>
        <taxon>Eukaryota</taxon>
        <taxon>Viridiplantae</taxon>
        <taxon>Streptophyta</taxon>
        <taxon>Embryophyta</taxon>
        <taxon>Tracheophyta</taxon>
        <taxon>Spermatophyta</taxon>
        <taxon>Magnoliopsida</taxon>
        <taxon>eudicotyledons</taxon>
        <taxon>Gunneridae</taxon>
        <taxon>Pentapetalae</taxon>
        <taxon>rosids</taxon>
        <taxon>malvids</taxon>
        <taxon>Brassicales</taxon>
        <taxon>Brassicaceae</taxon>
        <taxon>Coluteocarpeae</taxon>
        <taxon>Microthlaspi</taxon>
    </lineage>
</organism>
<keyword evidence="5" id="KW-1185">Reference proteome</keyword>
<feature type="domain" description="MATH" evidence="3">
    <location>
        <begin position="50"/>
        <end position="173"/>
    </location>
</feature>
<reference evidence="4" key="1">
    <citation type="submission" date="2020-01" db="EMBL/GenBank/DDBJ databases">
        <authorList>
            <person name="Mishra B."/>
        </authorList>
    </citation>
    <scope>NUCLEOTIDE SEQUENCE [LARGE SCALE GENOMIC DNA]</scope>
</reference>
<accession>A0A6D2IH92</accession>
<evidence type="ECO:0000259" key="3">
    <source>
        <dbReference type="PROSITE" id="PS50144"/>
    </source>
</evidence>
<dbReference type="PANTHER" id="PTHR46236">
    <property type="entry name" value="TRAF-LIKE SUPERFAMILY PROTEIN"/>
    <property type="match status" value="1"/>
</dbReference>
<dbReference type="Pfam" id="PF22486">
    <property type="entry name" value="MATH_2"/>
    <property type="match status" value="1"/>
</dbReference>
<evidence type="ECO:0000256" key="1">
    <source>
        <dbReference type="ARBA" id="ARBA00023054"/>
    </source>
</evidence>
<dbReference type="Proteomes" id="UP000467841">
    <property type="component" value="Unassembled WGS sequence"/>
</dbReference>
<dbReference type="EMBL" id="CACVBM020001085">
    <property type="protein sequence ID" value="CAA7029593.1"/>
    <property type="molecule type" value="Genomic_DNA"/>
</dbReference>
<sequence>MGHGHGQVTVISSFISYSSNCARNPNSVDKFVSLLLKVTKLWGRYGGPTSDEFHFEIDNFSEKEGVISSPSFLSCGCQWFVNVHPKGDIVEDHLSLYLNVANPESLRLGWKRRASYSFFLLNQAGKELYRVPEWCELFCAQFSGWGWANAVPLKKLQEKGFLEKNKLIVKVEVKVVEVVDQGVVTGNEMFDFKGFQVLYSQVLSVTTLFVKHPDIAVNVKQRNQRVKTLYMNILLDLIETLNKPPHSISETELSNAGSELIDLTQAGFKLDWLKTKLDEVSLERKKENVGVQELEEHIKNLKFELNEEKVKSATSAAKVLSLEQALWDLKDEVSDKMSYLKDEVSYHRDEVSYLQNEVSYHKDEVSYLKKVVSYLKEEVSDLKVVVSDLIDSESEDSELEDEVLDLKDELNKNEAKYDTCGANGFSLDQTVTDLKDELKKNEARSDTCGANGFSLEQTVTDLKDELNKNEARSDTCAANGFSLKQAFSDLIAELYKNEARSATCAHGFSLEQVLTDLNKENGVVGSWEVLEYAGLHNEK</sequence>
<proteinExistence type="predicted"/>